<proteinExistence type="predicted"/>
<gene>
    <name evidence="1" type="ORF">P171DRAFT_146850</name>
</gene>
<accession>A0A9P4PSZ8</accession>
<keyword evidence="2" id="KW-1185">Reference proteome</keyword>
<evidence type="ECO:0000313" key="1">
    <source>
        <dbReference type="EMBL" id="KAF2450805.1"/>
    </source>
</evidence>
<dbReference type="PROSITE" id="PS51257">
    <property type="entry name" value="PROKAR_LIPOPROTEIN"/>
    <property type="match status" value="1"/>
</dbReference>
<protein>
    <submittedName>
        <fullName evidence="1">Uncharacterized protein</fullName>
    </submittedName>
</protein>
<evidence type="ECO:0000313" key="2">
    <source>
        <dbReference type="Proteomes" id="UP000799764"/>
    </source>
</evidence>
<dbReference type="AlphaFoldDB" id="A0A9P4PSZ8"/>
<dbReference type="Proteomes" id="UP000799764">
    <property type="component" value="Unassembled WGS sequence"/>
</dbReference>
<reference evidence="1" key="1">
    <citation type="journal article" date="2020" name="Stud. Mycol.">
        <title>101 Dothideomycetes genomes: a test case for predicting lifestyles and emergence of pathogens.</title>
        <authorList>
            <person name="Haridas S."/>
            <person name="Albert R."/>
            <person name="Binder M."/>
            <person name="Bloem J."/>
            <person name="Labutti K."/>
            <person name="Salamov A."/>
            <person name="Andreopoulos B."/>
            <person name="Baker S."/>
            <person name="Barry K."/>
            <person name="Bills G."/>
            <person name="Bluhm B."/>
            <person name="Cannon C."/>
            <person name="Castanera R."/>
            <person name="Culley D."/>
            <person name="Daum C."/>
            <person name="Ezra D."/>
            <person name="Gonzalez J."/>
            <person name="Henrissat B."/>
            <person name="Kuo A."/>
            <person name="Liang C."/>
            <person name="Lipzen A."/>
            <person name="Lutzoni F."/>
            <person name="Magnuson J."/>
            <person name="Mondo S."/>
            <person name="Nolan M."/>
            <person name="Ohm R."/>
            <person name="Pangilinan J."/>
            <person name="Park H.-J."/>
            <person name="Ramirez L."/>
            <person name="Alfaro M."/>
            <person name="Sun H."/>
            <person name="Tritt A."/>
            <person name="Yoshinaga Y."/>
            <person name="Zwiers L.-H."/>
            <person name="Turgeon B."/>
            <person name="Goodwin S."/>
            <person name="Spatafora J."/>
            <person name="Crous P."/>
            <person name="Grigoriev I."/>
        </authorList>
    </citation>
    <scope>NUCLEOTIDE SEQUENCE</scope>
    <source>
        <strain evidence="1">CBS 690.94</strain>
    </source>
</reference>
<sequence length="154" mass="16972">MRDGSVEVEGATEGPGGLAGCLLFSCEGRLVSSFALCIARLRVLVLPSSKGLVLWCFPSPRRGCFLRCLGLHTACLFHDPLSTFNCPPSFPISATFFSCRFRVELEPRTWRTPLRPWICTVVSSSIGVIGEESTCRCCAISKRQTGRIRQRAGW</sequence>
<organism evidence="1 2">
    <name type="scientific">Karstenula rhodostoma CBS 690.94</name>
    <dbReference type="NCBI Taxonomy" id="1392251"/>
    <lineage>
        <taxon>Eukaryota</taxon>
        <taxon>Fungi</taxon>
        <taxon>Dikarya</taxon>
        <taxon>Ascomycota</taxon>
        <taxon>Pezizomycotina</taxon>
        <taxon>Dothideomycetes</taxon>
        <taxon>Pleosporomycetidae</taxon>
        <taxon>Pleosporales</taxon>
        <taxon>Massarineae</taxon>
        <taxon>Didymosphaeriaceae</taxon>
        <taxon>Karstenula</taxon>
    </lineage>
</organism>
<comment type="caution">
    <text evidence="1">The sequence shown here is derived from an EMBL/GenBank/DDBJ whole genome shotgun (WGS) entry which is preliminary data.</text>
</comment>
<name>A0A9P4PSZ8_9PLEO</name>
<dbReference type="EMBL" id="MU001493">
    <property type="protein sequence ID" value="KAF2450805.1"/>
    <property type="molecule type" value="Genomic_DNA"/>
</dbReference>